<proteinExistence type="predicted"/>
<dbReference type="GO" id="GO:0003887">
    <property type="term" value="F:DNA-directed DNA polymerase activity"/>
    <property type="evidence" value="ECO:0007669"/>
    <property type="project" value="UniProtKB-KW"/>
</dbReference>
<dbReference type="Pfam" id="PF00136">
    <property type="entry name" value="DNA_pol_B"/>
    <property type="match status" value="1"/>
</dbReference>
<organism evidence="6 7">
    <name type="scientific">Glossina austeni</name>
    <name type="common">Savannah tsetse fly</name>
    <dbReference type="NCBI Taxonomy" id="7395"/>
    <lineage>
        <taxon>Eukaryota</taxon>
        <taxon>Metazoa</taxon>
        <taxon>Ecdysozoa</taxon>
        <taxon>Arthropoda</taxon>
        <taxon>Hexapoda</taxon>
        <taxon>Insecta</taxon>
        <taxon>Pterygota</taxon>
        <taxon>Neoptera</taxon>
        <taxon>Endopterygota</taxon>
        <taxon>Diptera</taxon>
        <taxon>Brachycera</taxon>
        <taxon>Muscomorpha</taxon>
        <taxon>Hippoboscoidea</taxon>
        <taxon>Glossinidae</taxon>
        <taxon>Glossina</taxon>
    </lineage>
</organism>
<dbReference type="GO" id="GO:0000724">
    <property type="term" value="P:double-strand break repair via homologous recombination"/>
    <property type="evidence" value="ECO:0007669"/>
    <property type="project" value="TreeGrafter"/>
</dbReference>
<evidence type="ECO:0000313" key="7">
    <source>
        <dbReference type="Proteomes" id="UP000078200"/>
    </source>
</evidence>
<dbReference type="EC" id="2.7.7.7" evidence="1"/>
<dbReference type="InterPro" id="IPR006134">
    <property type="entry name" value="DNA-dir_DNA_pol_B_multi_dom"/>
</dbReference>
<dbReference type="GO" id="GO:0016035">
    <property type="term" value="C:zeta DNA polymerase complex"/>
    <property type="evidence" value="ECO:0007669"/>
    <property type="project" value="InterPro"/>
</dbReference>
<dbReference type="GO" id="GO:0042276">
    <property type="term" value="P:error-prone translesion synthesis"/>
    <property type="evidence" value="ECO:0007669"/>
    <property type="project" value="TreeGrafter"/>
</dbReference>
<dbReference type="InterPro" id="IPR017964">
    <property type="entry name" value="DNA-dir_DNA_pol_B_CS"/>
</dbReference>
<evidence type="ECO:0000256" key="2">
    <source>
        <dbReference type="ARBA" id="ARBA00022679"/>
    </source>
</evidence>
<dbReference type="GO" id="GO:0000166">
    <property type="term" value="F:nucleotide binding"/>
    <property type="evidence" value="ECO:0007669"/>
    <property type="project" value="InterPro"/>
</dbReference>
<dbReference type="SUPFAM" id="SSF56672">
    <property type="entry name" value="DNA/RNA polymerases"/>
    <property type="match status" value="1"/>
</dbReference>
<evidence type="ECO:0000256" key="1">
    <source>
        <dbReference type="ARBA" id="ARBA00012417"/>
    </source>
</evidence>
<dbReference type="PROSITE" id="PS00116">
    <property type="entry name" value="DNA_POLYMERASE_B"/>
    <property type="match status" value="1"/>
</dbReference>
<evidence type="ECO:0000259" key="5">
    <source>
        <dbReference type="Pfam" id="PF00136"/>
    </source>
</evidence>
<reference evidence="6" key="1">
    <citation type="submission" date="2020-05" db="UniProtKB">
        <authorList>
            <consortium name="EnsemblMetazoa"/>
        </authorList>
    </citation>
    <scope>IDENTIFICATION</scope>
    <source>
        <strain evidence="6">TTRI</strain>
    </source>
</reference>
<dbReference type="InterPro" id="IPR043502">
    <property type="entry name" value="DNA/RNA_pol_sf"/>
</dbReference>
<dbReference type="GO" id="GO:0005634">
    <property type="term" value="C:nucleus"/>
    <property type="evidence" value="ECO:0007669"/>
    <property type="project" value="TreeGrafter"/>
</dbReference>
<dbReference type="STRING" id="7395.A0A1A9VGS2"/>
<dbReference type="Proteomes" id="UP000078200">
    <property type="component" value="Unassembled WGS sequence"/>
</dbReference>
<keyword evidence="2" id="KW-0808">Transferase</keyword>
<evidence type="ECO:0000256" key="4">
    <source>
        <dbReference type="ARBA" id="ARBA00022932"/>
    </source>
</evidence>
<dbReference type="PANTHER" id="PTHR45812">
    <property type="entry name" value="DNA POLYMERASE ZETA CATALYTIC SUBUNIT"/>
    <property type="match status" value="1"/>
</dbReference>
<keyword evidence="7" id="KW-1185">Reference proteome</keyword>
<sequence>MPTVEVGNSINAKCQDALERAIKTIKTNKKWNVKVVYGDTDSMFALVPGRNREEAFRIDTEIAEAVTQANSHLVKLKLENVYQPCILQVGFLTICWLDYVNENYDKICLYFTHILINLPDKKRYVGYMHFLISKEKIRALHCSDNRG</sequence>
<dbReference type="VEuPathDB" id="VectorBase:GAUT036689"/>
<feature type="domain" description="DNA-directed DNA polymerase family B multifunctional" evidence="5">
    <location>
        <begin position="19"/>
        <end position="88"/>
    </location>
</feature>
<keyword evidence="4" id="KW-0239">DNA-directed DNA polymerase</keyword>
<dbReference type="InterPro" id="IPR030559">
    <property type="entry name" value="PolZ_Rev3"/>
</dbReference>
<dbReference type="GO" id="GO:0003677">
    <property type="term" value="F:DNA binding"/>
    <property type="evidence" value="ECO:0007669"/>
    <property type="project" value="InterPro"/>
</dbReference>
<dbReference type="InterPro" id="IPR023211">
    <property type="entry name" value="DNA_pol_palm_dom_sf"/>
</dbReference>
<accession>A0A1A9VGS2</accession>
<dbReference type="PANTHER" id="PTHR45812:SF1">
    <property type="entry name" value="DNA POLYMERASE ZETA CATALYTIC SUBUNIT"/>
    <property type="match status" value="1"/>
</dbReference>
<evidence type="ECO:0000256" key="3">
    <source>
        <dbReference type="ARBA" id="ARBA00022695"/>
    </source>
</evidence>
<keyword evidence="3" id="KW-0548">Nucleotidyltransferase</keyword>
<dbReference type="AlphaFoldDB" id="A0A1A9VGS2"/>
<evidence type="ECO:0000313" key="6">
    <source>
        <dbReference type="EnsemblMetazoa" id="GAUT036689-PA"/>
    </source>
</evidence>
<protein>
    <recommendedName>
        <fullName evidence="1">DNA-directed DNA polymerase</fullName>
        <ecNumber evidence="1">2.7.7.7</ecNumber>
    </recommendedName>
</protein>
<name>A0A1A9VGS2_GLOAU</name>
<dbReference type="Gene3D" id="3.90.1600.10">
    <property type="entry name" value="Palm domain of DNA polymerase"/>
    <property type="match status" value="1"/>
</dbReference>
<dbReference type="EnsemblMetazoa" id="GAUT036689-RA">
    <property type="protein sequence ID" value="GAUT036689-PA"/>
    <property type="gene ID" value="GAUT036689"/>
</dbReference>